<dbReference type="RefSeq" id="WP_178368100.1">
    <property type="nucleotide sequence ID" value="NZ_JACADJ010000093.1"/>
</dbReference>
<protein>
    <submittedName>
        <fullName evidence="2">RRXRR domain-containing protein</fullName>
    </submittedName>
</protein>
<keyword evidence="3" id="KW-1185">Reference proteome</keyword>
<evidence type="ECO:0000259" key="1">
    <source>
        <dbReference type="Pfam" id="PF14239"/>
    </source>
</evidence>
<dbReference type="AlphaFoldDB" id="A0A850TB50"/>
<dbReference type="InterPro" id="IPR047693">
    <property type="entry name" value="RNA-guided_IscB-like"/>
</dbReference>
<dbReference type="EMBL" id="JACADJ010000093">
    <property type="protein sequence ID" value="NWH06645.1"/>
    <property type="molecule type" value="Genomic_DNA"/>
</dbReference>
<gene>
    <name evidence="2" type="ORF">HXW94_16920</name>
</gene>
<dbReference type="Proteomes" id="UP000553343">
    <property type="component" value="Unassembled WGS sequence"/>
</dbReference>
<proteinExistence type="predicted"/>
<accession>A0A850TB50</accession>
<organism evidence="2 3">
    <name type="scientific">Desulfobacter latus</name>
    <dbReference type="NCBI Taxonomy" id="2292"/>
    <lineage>
        <taxon>Bacteria</taxon>
        <taxon>Pseudomonadati</taxon>
        <taxon>Thermodesulfobacteriota</taxon>
        <taxon>Desulfobacteria</taxon>
        <taxon>Desulfobacterales</taxon>
        <taxon>Desulfobacteraceae</taxon>
        <taxon>Desulfobacter</taxon>
    </lineage>
</organism>
<name>A0A850TB50_9BACT</name>
<comment type="caution">
    <text evidence="2">The sequence shown here is derived from an EMBL/GenBank/DDBJ whole genome shotgun (WGS) entry which is preliminary data.</text>
</comment>
<evidence type="ECO:0000313" key="3">
    <source>
        <dbReference type="Proteomes" id="UP000553343"/>
    </source>
</evidence>
<dbReference type="InterPro" id="IPR025938">
    <property type="entry name" value="RRXRR_dom"/>
</dbReference>
<evidence type="ECO:0000313" key="2">
    <source>
        <dbReference type="EMBL" id="NWH06645.1"/>
    </source>
</evidence>
<sequence>MSVFVLDTNKKPQNPIHPAKARLLLTEGTAAVFRQFPFTIILKEKVLDVASNPLRIKIDPGSRETGIAVINDDYRGQQIKNNLESRRAIRRSRRNRKTRYRKPRFDNRTRAKGCLPPSLKSRVHNIETWVNRLCRFCNIQAISMELVRFDMQKIQKNSSFQGKPGLLKRIQKQSKVPLKDAGAVNTTRWDLFRTLKKTGLPVETGSGGLTKFNRTTRGLHKTHWLDAACVGKSTPEKMFQIDKTVLILKADGHGSRQMCRVNRFGFPRTTAKSTEKKVKGFQTGDIVKAVVTSGKKVGTYTGRVAVRKSGSFNIKTVDKTVQGISWKYCRLLHASDGYSYNTTC</sequence>
<feature type="domain" description="RRXRR" evidence="1">
    <location>
        <begin position="3"/>
        <end position="158"/>
    </location>
</feature>
<dbReference type="Pfam" id="PF14239">
    <property type="entry name" value="RRXRR"/>
    <property type="match status" value="1"/>
</dbReference>
<dbReference type="NCBIfam" id="NF040563">
    <property type="entry name" value="guided_IscB"/>
    <property type="match status" value="1"/>
</dbReference>
<reference evidence="2 3" key="1">
    <citation type="submission" date="2020-06" db="EMBL/GenBank/DDBJ databases">
        <title>High-quality draft genome of sulfate reducer Desulfobacter latus type strain AcrS2 isolated from marine sediment.</title>
        <authorList>
            <person name="Hoppe M."/>
            <person name="Larsen C.K."/>
            <person name="Marshall I.P.G."/>
            <person name="Schramm A."/>
            <person name="Marietou A.G."/>
        </authorList>
    </citation>
    <scope>NUCLEOTIDE SEQUENCE [LARGE SCALE GENOMIC DNA]</scope>
    <source>
        <strain evidence="2 3">AcRS2</strain>
    </source>
</reference>